<dbReference type="InterPro" id="IPR010905">
    <property type="entry name" value="Glyco_hydro_88"/>
</dbReference>
<proteinExistence type="predicted"/>
<keyword evidence="1 2" id="KW-0378">Hydrolase</keyword>
<dbReference type="SUPFAM" id="SSF48208">
    <property type="entry name" value="Six-hairpin glycosidases"/>
    <property type="match status" value="1"/>
</dbReference>
<dbReference type="Gene3D" id="1.50.10.10">
    <property type="match status" value="1"/>
</dbReference>
<sequence>MISLRYLGLVLLGVVSAGVCSAGSFGDWPKGASPDEVGHRVAENYLARPYQLFGPQRVIHYVETCTWIGSLRFARDAGDRALHERLVRRFDPLLGPARILIPPALNVDYTVFGAVPLELYMETRDQRYLAPGLTLADQQWATPTDESKLSPEAKEGVAAGLSWHTRFWVDDMYMITMLQTQAYRATGEKKYIDRAAAEAVAYLDKLQQPNGLFYHAPDVPFFWGRGNGWFAAGMSELLSALPAENSQRARILVSYQRMMATLLKRQDQSGMWHQLIDDPASWEESSATGMFTFAFITGVKNGWLDEATYGPAARRGWLALVARIDEQGRVRDVCSGLNKANDRQHYFNAVRLVGDLHGQAPIMWCADALMR</sequence>
<dbReference type="AlphaFoldDB" id="A0A8F9XFX0"/>
<dbReference type="GO" id="GO:0005975">
    <property type="term" value="P:carbohydrate metabolic process"/>
    <property type="evidence" value="ECO:0007669"/>
    <property type="project" value="InterPro"/>
</dbReference>
<dbReference type="InterPro" id="IPR012341">
    <property type="entry name" value="6hp_glycosidase-like_sf"/>
</dbReference>
<dbReference type="GO" id="GO:0016787">
    <property type="term" value="F:hydrolase activity"/>
    <property type="evidence" value="ECO:0007669"/>
    <property type="project" value="UniProtKB-KW"/>
</dbReference>
<dbReference type="Pfam" id="PF07470">
    <property type="entry name" value="Glyco_hydro_88"/>
    <property type="match status" value="1"/>
</dbReference>
<accession>A0A8F9XFX0</accession>
<organism evidence="2 3">
    <name type="scientific">Horticoccus luteus</name>
    <dbReference type="NCBI Taxonomy" id="2862869"/>
    <lineage>
        <taxon>Bacteria</taxon>
        <taxon>Pseudomonadati</taxon>
        <taxon>Verrucomicrobiota</taxon>
        <taxon>Opitutia</taxon>
        <taxon>Opitutales</taxon>
        <taxon>Opitutaceae</taxon>
        <taxon>Horticoccus</taxon>
    </lineage>
</organism>
<dbReference type="PANTHER" id="PTHR33886">
    <property type="entry name" value="UNSATURATED RHAMNOGALACTURONAN HYDROLASE (EUROFUNG)"/>
    <property type="match status" value="1"/>
</dbReference>
<name>A0A8F9XFX0_9BACT</name>
<reference evidence="2" key="1">
    <citation type="submission" date="2021-08" db="EMBL/GenBank/DDBJ databases">
        <title>Genome of a novel bacterium of the phylum Verrucomicrobia, Oleiharenicola sp. KSB-15.</title>
        <authorList>
            <person name="Chung J.-H."/>
            <person name="Ahn J.-H."/>
            <person name="Yoon Y."/>
            <person name="Kim D.-Y."/>
            <person name="An S.-H."/>
            <person name="Park I."/>
            <person name="Yeon J."/>
        </authorList>
    </citation>
    <scope>NUCLEOTIDE SEQUENCE</scope>
    <source>
        <strain evidence="2">KSB-15</strain>
    </source>
</reference>
<dbReference type="InterPro" id="IPR008928">
    <property type="entry name" value="6-hairpin_glycosidase_sf"/>
</dbReference>
<gene>
    <name evidence="2" type="ORF">K0B96_14700</name>
</gene>
<keyword evidence="3" id="KW-1185">Reference proteome</keyword>
<dbReference type="RefSeq" id="WP_220161636.1">
    <property type="nucleotide sequence ID" value="NZ_CP080507.1"/>
</dbReference>
<dbReference type="Proteomes" id="UP000825051">
    <property type="component" value="Chromosome"/>
</dbReference>
<dbReference type="EMBL" id="CP080507">
    <property type="protein sequence ID" value="QYM78532.1"/>
    <property type="molecule type" value="Genomic_DNA"/>
</dbReference>
<dbReference type="KEGG" id="ole:K0B96_14700"/>
<protein>
    <submittedName>
        <fullName evidence="2">Glycoside hydrolase family 88 protein</fullName>
    </submittedName>
</protein>
<evidence type="ECO:0000313" key="3">
    <source>
        <dbReference type="Proteomes" id="UP000825051"/>
    </source>
</evidence>
<evidence type="ECO:0000313" key="2">
    <source>
        <dbReference type="EMBL" id="QYM78532.1"/>
    </source>
</evidence>
<evidence type="ECO:0000256" key="1">
    <source>
        <dbReference type="ARBA" id="ARBA00022801"/>
    </source>
</evidence>
<dbReference type="InterPro" id="IPR052043">
    <property type="entry name" value="PolySaccharide_Degr_Enz"/>
</dbReference>
<dbReference type="PANTHER" id="PTHR33886:SF8">
    <property type="entry name" value="UNSATURATED RHAMNOGALACTURONAN HYDROLASE (EUROFUNG)"/>
    <property type="match status" value="1"/>
</dbReference>